<dbReference type="OrthoDB" id="4825859at2759"/>
<dbReference type="PANTHER" id="PTHR43544:SF36">
    <property type="entry name" value="CHAIN OXIDOREDUCTASE (CSGA), PUTATIVE (AFU_ORTHOLOGUE AFUA_4G00910)-RELATED"/>
    <property type="match status" value="1"/>
</dbReference>
<evidence type="ECO:0000313" key="2">
    <source>
        <dbReference type="EMBL" id="KDN70808.1"/>
    </source>
</evidence>
<dbReference type="InterPro" id="IPR036291">
    <property type="entry name" value="NAD(P)-bd_dom_sf"/>
</dbReference>
<protein>
    <submittedName>
        <fullName evidence="2">Putative short chain oxidoreductase</fullName>
    </submittedName>
</protein>
<sequence>MASFLITGASRGFGLALTRELVSRPASEVGHHYCHGARRLPDLNKIAKRPSGRVVVVKLDVTDDASVKKAAAEVEAKLGAKGLDVLINNAGVCQYAPDSTNSM</sequence>
<dbReference type="OMA" id="EMLELMF"/>
<reference evidence="3" key="1">
    <citation type="journal article" date="2014" name="Genome Announc.">
        <title>Draft genome sequence of Colletotrichum sublineola, a destructive pathogen of cultivated sorghum.</title>
        <authorList>
            <person name="Baroncelli R."/>
            <person name="Sanz-Martin J.M."/>
            <person name="Rech G.E."/>
            <person name="Sukno S.A."/>
            <person name="Thon M.R."/>
        </authorList>
    </citation>
    <scope>NUCLEOTIDE SEQUENCE [LARGE SCALE GENOMIC DNA]</scope>
    <source>
        <strain evidence="3">TX430BB</strain>
    </source>
</reference>
<dbReference type="GO" id="GO:0016491">
    <property type="term" value="F:oxidoreductase activity"/>
    <property type="evidence" value="ECO:0007669"/>
    <property type="project" value="TreeGrafter"/>
</dbReference>
<evidence type="ECO:0000256" key="1">
    <source>
        <dbReference type="ARBA" id="ARBA00006484"/>
    </source>
</evidence>
<evidence type="ECO:0000313" key="3">
    <source>
        <dbReference type="Proteomes" id="UP000027238"/>
    </source>
</evidence>
<gene>
    <name evidence="2" type="ORF">CSUB01_11160</name>
</gene>
<keyword evidence="3" id="KW-1185">Reference proteome</keyword>
<dbReference type="Pfam" id="PF00106">
    <property type="entry name" value="adh_short"/>
    <property type="match status" value="1"/>
</dbReference>
<comment type="similarity">
    <text evidence="1">Belongs to the short-chain dehydrogenases/reductases (SDR) family.</text>
</comment>
<dbReference type="Proteomes" id="UP000027238">
    <property type="component" value="Unassembled WGS sequence"/>
</dbReference>
<comment type="caution">
    <text evidence="2">The sequence shown here is derived from an EMBL/GenBank/DDBJ whole genome shotgun (WGS) entry which is preliminary data.</text>
</comment>
<accession>A0A066XNP0</accession>
<dbReference type="SUPFAM" id="SSF51735">
    <property type="entry name" value="NAD(P)-binding Rossmann-fold domains"/>
    <property type="match status" value="1"/>
</dbReference>
<dbReference type="AlphaFoldDB" id="A0A066XNP0"/>
<dbReference type="InterPro" id="IPR002347">
    <property type="entry name" value="SDR_fam"/>
</dbReference>
<dbReference type="GO" id="GO:0005737">
    <property type="term" value="C:cytoplasm"/>
    <property type="evidence" value="ECO:0007669"/>
    <property type="project" value="TreeGrafter"/>
</dbReference>
<dbReference type="HOGENOM" id="CLU_2284098_0_0_1"/>
<dbReference type="eggNOG" id="KOG1611">
    <property type="taxonomic scope" value="Eukaryota"/>
</dbReference>
<proteinExistence type="inferred from homology"/>
<dbReference type="InterPro" id="IPR051468">
    <property type="entry name" value="Fungal_SecMetab_SDRs"/>
</dbReference>
<dbReference type="Gene3D" id="3.40.50.720">
    <property type="entry name" value="NAD(P)-binding Rossmann-like Domain"/>
    <property type="match status" value="1"/>
</dbReference>
<name>A0A066XNP0_COLSU</name>
<organism evidence="2 3">
    <name type="scientific">Colletotrichum sublineola</name>
    <name type="common">Sorghum anthracnose fungus</name>
    <dbReference type="NCBI Taxonomy" id="1173701"/>
    <lineage>
        <taxon>Eukaryota</taxon>
        <taxon>Fungi</taxon>
        <taxon>Dikarya</taxon>
        <taxon>Ascomycota</taxon>
        <taxon>Pezizomycotina</taxon>
        <taxon>Sordariomycetes</taxon>
        <taxon>Hypocreomycetidae</taxon>
        <taxon>Glomerellales</taxon>
        <taxon>Glomerellaceae</taxon>
        <taxon>Colletotrichum</taxon>
        <taxon>Colletotrichum graminicola species complex</taxon>
    </lineage>
</organism>
<dbReference type="PANTHER" id="PTHR43544">
    <property type="entry name" value="SHORT-CHAIN DEHYDROGENASE/REDUCTASE"/>
    <property type="match status" value="1"/>
</dbReference>
<dbReference type="PRINTS" id="PR00081">
    <property type="entry name" value="GDHRDH"/>
</dbReference>
<dbReference type="EMBL" id="JMSE01000286">
    <property type="protein sequence ID" value="KDN70808.1"/>
    <property type="molecule type" value="Genomic_DNA"/>
</dbReference>